<name>A0A1M6Q4E3_REIAG</name>
<dbReference type="SUPFAM" id="SSF69304">
    <property type="entry name" value="Tricorn protease N-terminal domain"/>
    <property type="match status" value="1"/>
</dbReference>
<sequence>MSIDIKDEKMKKAILIFLMSAIALGANSQSVHVIGVEKLDVTGYYPQFVPGSDDIIVTGQNFKGLKTYNLTTKDEIVISEESGAGYEAVVQSDEVRFDTKDHGSYSYVWSSGSRSKISEESLVSARRIGTGVFAEATRDLRAIEVNGLQGTKVIKPLGEADYLNVSVSPDQTKLAFRVSGLGSFVTDMDGNVLRELGDVEFPKWVDNHTVLYTNTKDDGYQYVSSTVMIASLDNIEGASRLTDLNKQIALFPAVNSLGTKVLFHTPNGEIYLLNVDREQ</sequence>
<dbReference type="Proteomes" id="UP000184474">
    <property type="component" value="Unassembled WGS sequence"/>
</dbReference>
<accession>A0A1M6Q4E3</accession>
<reference evidence="2" key="1">
    <citation type="submission" date="2016-11" db="EMBL/GenBank/DDBJ databases">
        <authorList>
            <person name="Varghese N."/>
            <person name="Submissions S."/>
        </authorList>
    </citation>
    <scope>NUCLEOTIDE SEQUENCE [LARGE SCALE GENOMIC DNA]</scope>
    <source>
        <strain evidence="2">DSM 26134</strain>
    </source>
</reference>
<gene>
    <name evidence="1" type="ORF">SAMN04488028_103164</name>
</gene>
<evidence type="ECO:0008006" key="3">
    <source>
        <dbReference type="Google" id="ProtNLM"/>
    </source>
</evidence>
<organism evidence="1 2">
    <name type="scientific">Reichenbachiella agariperforans</name>
    <dbReference type="NCBI Taxonomy" id="156994"/>
    <lineage>
        <taxon>Bacteria</taxon>
        <taxon>Pseudomonadati</taxon>
        <taxon>Bacteroidota</taxon>
        <taxon>Cytophagia</taxon>
        <taxon>Cytophagales</taxon>
        <taxon>Reichenbachiellaceae</taxon>
        <taxon>Reichenbachiella</taxon>
    </lineage>
</organism>
<evidence type="ECO:0000313" key="2">
    <source>
        <dbReference type="Proteomes" id="UP000184474"/>
    </source>
</evidence>
<dbReference type="EMBL" id="FRAA01000003">
    <property type="protein sequence ID" value="SHK15007.1"/>
    <property type="molecule type" value="Genomic_DNA"/>
</dbReference>
<protein>
    <recommendedName>
        <fullName evidence="3">WD40-like Beta Propeller Repeat</fullName>
    </recommendedName>
</protein>
<proteinExistence type="predicted"/>
<dbReference type="AlphaFoldDB" id="A0A1M6Q4E3"/>
<evidence type="ECO:0000313" key="1">
    <source>
        <dbReference type="EMBL" id="SHK15007.1"/>
    </source>
</evidence>
<keyword evidence="2" id="KW-1185">Reference proteome</keyword>
<dbReference type="STRING" id="156994.SAMN04488028_103164"/>